<dbReference type="SMART" id="SM00568">
    <property type="entry name" value="GRAM"/>
    <property type="match status" value="2"/>
</dbReference>
<dbReference type="InterPro" id="IPR000195">
    <property type="entry name" value="Rab-GAP-TBC_dom"/>
</dbReference>
<dbReference type="Pfam" id="PF00566">
    <property type="entry name" value="RabGAP-TBC"/>
    <property type="match status" value="1"/>
</dbReference>
<evidence type="ECO:0000256" key="2">
    <source>
        <dbReference type="SAM" id="MobiDB-lite"/>
    </source>
</evidence>
<dbReference type="Pfam" id="PF02893">
    <property type="entry name" value="GRAM"/>
    <property type="match status" value="1"/>
</dbReference>
<dbReference type="PANTHER" id="PTHR47219">
    <property type="entry name" value="RAB GTPASE-ACTIVATING PROTEIN 1-LIKE"/>
    <property type="match status" value="1"/>
</dbReference>
<dbReference type="AlphaFoldDB" id="A0A077WXR4"/>
<dbReference type="PROSITE" id="PS50222">
    <property type="entry name" value="EF_HAND_2"/>
    <property type="match status" value="1"/>
</dbReference>
<gene>
    <name evidence="5" type="ORF">LRAMOSA04170</name>
</gene>
<dbReference type="SUPFAM" id="SSF47473">
    <property type="entry name" value="EF-hand"/>
    <property type="match status" value="1"/>
</dbReference>
<dbReference type="InterPro" id="IPR011992">
    <property type="entry name" value="EF-hand-dom_pair"/>
</dbReference>
<dbReference type="Gene3D" id="1.10.238.10">
    <property type="entry name" value="EF-hand"/>
    <property type="match status" value="1"/>
</dbReference>
<dbReference type="PANTHER" id="PTHR47219:SF20">
    <property type="entry name" value="TBC1 DOMAIN FAMILY MEMBER 2B"/>
    <property type="match status" value="1"/>
</dbReference>
<dbReference type="SMART" id="SM00164">
    <property type="entry name" value="TBC"/>
    <property type="match status" value="1"/>
</dbReference>
<dbReference type="SUPFAM" id="SSF47923">
    <property type="entry name" value="Ypt/Rab-GAP domain of gyp1p"/>
    <property type="match status" value="2"/>
</dbReference>
<protein>
    <recommendedName>
        <fullName evidence="6">Rab-GAP TBC domain-containing protein</fullName>
    </recommendedName>
</protein>
<evidence type="ECO:0000259" key="3">
    <source>
        <dbReference type="PROSITE" id="PS50086"/>
    </source>
</evidence>
<dbReference type="Gene3D" id="2.30.29.30">
    <property type="entry name" value="Pleckstrin-homology domain (PH domain)/Phosphotyrosine-binding domain (PTB)"/>
    <property type="match status" value="1"/>
</dbReference>
<evidence type="ECO:0000259" key="4">
    <source>
        <dbReference type="PROSITE" id="PS50222"/>
    </source>
</evidence>
<reference evidence="5" key="1">
    <citation type="journal article" date="2014" name="Genome Announc.">
        <title>De novo whole-genome sequence and genome annotation of Lichtheimia ramosa.</title>
        <authorList>
            <person name="Linde J."/>
            <person name="Schwartze V."/>
            <person name="Binder U."/>
            <person name="Lass-Florl C."/>
            <person name="Voigt K."/>
            <person name="Horn F."/>
        </authorList>
    </citation>
    <scope>NUCLEOTIDE SEQUENCE</scope>
    <source>
        <strain evidence="5">JMRC FSU:6197</strain>
    </source>
</reference>
<dbReference type="PROSITE" id="PS50086">
    <property type="entry name" value="TBC_RABGAP"/>
    <property type="match status" value="1"/>
</dbReference>
<dbReference type="InterPro" id="IPR035969">
    <property type="entry name" value="Rab-GAP_TBC_sf"/>
</dbReference>
<dbReference type="GO" id="GO:0031267">
    <property type="term" value="F:small GTPase binding"/>
    <property type="evidence" value="ECO:0007669"/>
    <property type="project" value="TreeGrafter"/>
</dbReference>
<feature type="compositionally biased region" description="Low complexity" evidence="2">
    <location>
        <begin position="187"/>
        <end position="211"/>
    </location>
</feature>
<keyword evidence="1" id="KW-0343">GTPase activation</keyword>
<dbReference type="InterPro" id="IPR002048">
    <property type="entry name" value="EF_hand_dom"/>
</dbReference>
<dbReference type="InterPro" id="IPR011993">
    <property type="entry name" value="PH-like_dom_sf"/>
</dbReference>
<evidence type="ECO:0000256" key="1">
    <source>
        <dbReference type="ARBA" id="ARBA00022468"/>
    </source>
</evidence>
<dbReference type="InterPro" id="IPR004182">
    <property type="entry name" value="GRAM"/>
</dbReference>
<dbReference type="Gene3D" id="1.10.8.270">
    <property type="entry name" value="putative rabgap domain of human tbc1 domain family member 14 like domains"/>
    <property type="match status" value="1"/>
</dbReference>
<accession>A0A077WXR4</accession>
<dbReference type="GO" id="GO:0005509">
    <property type="term" value="F:calcium ion binding"/>
    <property type="evidence" value="ECO:0007669"/>
    <property type="project" value="InterPro"/>
</dbReference>
<dbReference type="GO" id="GO:0005096">
    <property type="term" value="F:GTPase activator activity"/>
    <property type="evidence" value="ECO:0007669"/>
    <property type="project" value="UniProtKB-KW"/>
</dbReference>
<evidence type="ECO:0000313" key="5">
    <source>
        <dbReference type="EMBL" id="CDS11974.1"/>
    </source>
</evidence>
<feature type="region of interest" description="Disordered" evidence="2">
    <location>
        <begin position="187"/>
        <end position="217"/>
    </location>
</feature>
<feature type="domain" description="EF-hand" evidence="4">
    <location>
        <begin position="791"/>
        <end position="826"/>
    </location>
</feature>
<dbReference type="EMBL" id="LK023357">
    <property type="protein sequence ID" value="CDS11974.1"/>
    <property type="molecule type" value="Genomic_DNA"/>
</dbReference>
<dbReference type="Gene3D" id="1.10.472.80">
    <property type="entry name" value="Ypt/Rab-GAP domain of gyp1p, domain 3"/>
    <property type="match status" value="1"/>
</dbReference>
<evidence type="ECO:0008006" key="6">
    <source>
        <dbReference type="Google" id="ProtNLM"/>
    </source>
</evidence>
<dbReference type="FunFam" id="1.10.8.270:FF:000002">
    <property type="entry name" value="TBC1 domain family member 9B"/>
    <property type="match status" value="1"/>
</dbReference>
<proteinExistence type="predicted"/>
<dbReference type="OrthoDB" id="2237833at2759"/>
<name>A0A077WXR4_9FUNG</name>
<organism evidence="5">
    <name type="scientific">Lichtheimia ramosa</name>
    <dbReference type="NCBI Taxonomy" id="688394"/>
    <lineage>
        <taxon>Eukaryota</taxon>
        <taxon>Fungi</taxon>
        <taxon>Fungi incertae sedis</taxon>
        <taxon>Mucoromycota</taxon>
        <taxon>Mucoromycotina</taxon>
        <taxon>Mucoromycetes</taxon>
        <taxon>Mucorales</taxon>
        <taxon>Lichtheimiaceae</taxon>
        <taxon>Lichtheimia</taxon>
    </lineage>
</organism>
<feature type="domain" description="Rab-GAP TBC" evidence="3">
    <location>
        <begin position="430"/>
        <end position="618"/>
    </location>
</feature>
<dbReference type="InterPro" id="IPR050302">
    <property type="entry name" value="Rab_GAP_TBC_domain"/>
</dbReference>
<sequence length="1018" mass="116447">MPTWSGTGFKVICTSMINDSLQEHLYPSLSMLDDTEKDEFLHIKISSLVARSQDGESDTQDKAHSASTDFRRIFDLAETERLVNCYSCGYSVNWFTSPGWLYISENYLGFYSSFLGYETKVLIEHKDVEIVTKEKSGVFSNAIKVHFFSNLLDRDAVYDELIQLTGVAMQRVLKSAALEYHLCPSASDSCSTANMSNSSNNSSTTRRNSSTQAGATFSSQTLKKDLEAQRRDEHFRNQFRLPGTENLLLHVGATQFNNPHHPIRGRLSLSPAFLTFHAIDDDSTIQQQYECVIPLCAIRHMERLLDISFMLSIKIIDCHQNTTKFCNRDEYEEIWYHLTTNIRQQRRQFEAATDQLVAWLPSERLFRNVAPKDINNDAAGGLGLLFGFPGDEIKMRDKVKMKLWKDYFEAYGRNLMIAKTFRFAQLVHAGLPNRLRGEIWEICTGSIYERVMKLSVYRSILDENKHKTSSSLEEIEKDLTRSLPEYPAYQTSEGIARLRRVLTAYSWKNPELGYCQAMNLVVSVFLIYMSEEQAFFMLTKLCEDMLPGYYGRSMYGALLDERIFEEMLRDALPDLHQHVSKTGIQLSISCMPWFLTLFVSSMPLLYAFRVMDCFFMNGPRVLFQIGLAILKINKDLLLQANDDGAFADVLKHYLQSLHEMIYYMEMDDGGLVGRAKSMTKFSELMHVGFTDFCHIDDDTVREMRQRHQLKVVANIESSAKRSTIRNLDTTAGLNPDELGMLYDIFHNVQYYHESQDSNMDYACFEALMGKLTTWAKFLPRTDDQHERQDKVGRSFLMRLFNVFDRTGRGSLSFQDIVIALGGILKGDHNAQISLFFKVHDSNQDGYLGREQVLQFSETLLWILRDTQDEEHLDSVSEFLRCAFMYSENNAHCVGKSLSLASLRMIVLADGLLMDFFNRGFADSFKLLAHKTSISNAEKRRSFTDVLNGLFMLSSYPTGGESRSRIGSISSLGYGKESTNSINYKTPSWLIASQQLTQEPQPIANEPIQSRVKSSGYQL</sequence>